<dbReference type="AlphaFoldDB" id="A0AAV4TVJ8"/>
<comment type="caution">
    <text evidence="1">The sequence shown here is derived from an EMBL/GenBank/DDBJ whole genome shotgun (WGS) entry which is preliminary data.</text>
</comment>
<dbReference type="Proteomes" id="UP001054945">
    <property type="component" value="Unassembled WGS sequence"/>
</dbReference>
<accession>A0AAV4TVJ8</accession>
<dbReference type="EMBL" id="BPLR01011806">
    <property type="protein sequence ID" value="GIY49194.1"/>
    <property type="molecule type" value="Genomic_DNA"/>
</dbReference>
<keyword evidence="2" id="KW-1185">Reference proteome</keyword>
<gene>
    <name evidence="1" type="ORF">CEXT_37931</name>
</gene>
<proteinExistence type="predicted"/>
<sequence>MRMVVFENDNGFSLSSWVNWRVGKADLIAFNREGNVRNHRERIAKEFSNKWRAASERIGAELRLFPLGGAELKIFI</sequence>
<protein>
    <submittedName>
        <fullName evidence="1">Uncharacterized protein</fullName>
    </submittedName>
</protein>
<organism evidence="1 2">
    <name type="scientific">Caerostris extrusa</name>
    <name type="common">Bark spider</name>
    <name type="synonym">Caerostris bankana</name>
    <dbReference type="NCBI Taxonomy" id="172846"/>
    <lineage>
        <taxon>Eukaryota</taxon>
        <taxon>Metazoa</taxon>
        <taxon>Ecdysozoa</taxon>
        <taxon>Arthropoda</taxon>
        <taxon>Chelicerata</taxon>
        <taxon>Arachnida</taxon>
        <taxon>Araneae</taxon>
        <taxon>Araneomorphae</taxon>
        <taxon>Entelegynae</taxon>
        <taxon>Araneoidea</taxon>
        <taxon>Araneidae</taxon>
        <taxon>Caerostris</taxon>
    </lineage>
</organism>
<name>A0AAV4TVJ8_CAEEX</name>
<evidence type="ECO:0000313" key="1">
    <source>
        <dbReference type="EMBL" id="GIY49194.1"/>
    </source>
</evidence>
<evidence type="ECO:0000313" key="2">
    <source>
        <dbReference type="Proteomes" id="UP001054945"/>
    </source>
</evidence>
<reference evidence="1 2" key="1">
    <citation type="submission" date="2021-06" db="EMBL/GenBank/DDBJ databases">
        <title>Caerostris extrusa draft genome.</title>
        <authorList>
            <person name="Kono N."/>
            <person name="Arakawa K."/>
        </authorList>
    </citation>
    <scope>NUCLEOTIDE SEQUENCE [LARGE SCALE GENOMIC DNA]</scope>
</reference>